<protein>
    <submittedName>
        <fullName evidence="7">Uncharacterized protein</fullName>
    </submittedName>
</protein>
<dbReference type="Gene3D" id="2.170.120.20">
    <property type="entry name" value="Ribosomal protein L25, beta domain"/>
    <property type="match status" value="1"/>
</dbReference>
<dbReference type="Pfam" id="PF01386">
    <property type="entry name" value="Ribosomal_L25p"/>
    <property type="match status" value="1"/>
</dbReference>
<dbReference type="PANTHER" id="PTHR33284:SF1">
    <property type="entry name" value="RIBOSOMAL PROTEIN L25_GLN-TRNA SYNTHETASE, ANTI-CODON-BINDING DOMAIN-CONTAINING PROTEIN"/>
    <property type="match status" value="1"/>
</dbReference>
<keyword evidence="4" id="KW-0687">Ribonucleoprotein</keyword>
<evidence type="ECO:0000259" key="6">
    <source>
        <dbReference type="Pfam" id="PF14693"/>
    </source>
</evidence>
<sequence length="147" mass="16413">MVQKTKVELKVSPREVLGKKVKALRREGVIPANVYGHALESVAIQISKDDLVHLLHSAGRNEIVYLRLDGEEARPTFLRQIQRNPVTDAILHVDFYQISLKEKVRMEVRLLVVGTAPAEQTHGGTLLHSLDRIAVEGLPTEIPSVIE</sequence>
<gene>
    <name evidence="7" type="ORF">LCGC14_2788160</name>
</gene>
<organism evidence="7">
    <name type="scientific">marine sediment metagenome</name>
    <dbReference type="NCBI Taxonomy" id="412755"/>
    <lineage>
        <taxon>unclassified sequences</taxon>
        <taxon>metagenomes</taxon>
        <taxon>ecological metagenomes</taxon>
    </lineage>
</organism>
<dbReference type="PANTHER" id="PTHR33284">
    <property type="entry name" value="RIBOSOMAL PROTEIN L25/GLN-TRNA SYNTHETASE, ANTI-CODON-BINDING DOMAIN-CONTAINING PROTEIN"/>
    <property type="match status" value="1"/>
</dbReference>
<name>A0A0F8ZDF8_9ZZZZ</name>
<dbReference type="GO" id="GO:0003735">
    <property type="term" value="F:structural constituent of ribosome"/>
    <property type="evidence" value="ECO:0007669"/>
    <property type="project" value="InterPro"/>
</dbReference>
<dbReference type="InterPro" id="IPR011035">
    <property type="entry name" value="Ribosomal_bL25/Gln-tRNA_synth"/>
</dbReference>
<dbReference type="GO" id="GO:0006412">
    <property type="term" value="P:translation"/>
    <property type="evidence" value="ECO:0007669"/>
    <property type="project" value="InterPro"/>
</dbReference>
<feature type="domain" description="Large ribosomal subunit protein bL25 beta" evidence="6">
    <location>
        <begin position="103"/>
        <end position="147"/>
    </location>
</feature>
<feature type="non-terminal residue" evidence="7">
    <location>
        <position position="147"/>
    </location>
</feature>
<dbReference type="InterPro" id="IPR029751">
    <property type="entry name" value="Ribosomal_L25_dom"/>
</dbReference>
<comment type="caution">
    <text evidence="7">The sequence shown here is derived from an EMBL/GenBank/DDBJ whole genome shotgun (WGS) entry which is preliminary data.</text>
</comment>
<keyword evidence="3" id="KW-0689">Ribosomal protein</keyword>
<dbReference type="GO" id="GO:0022625">
    <property type="term" value="C:cytosolic large ribosomal subunit"/>
    <property type="evidence" value="ECO:0007669"/>
    <property type="project" value="TreeGrafter"/>
</dbReference>
<evidence type="ECO:0000256" key="1">
    <source>
        <dbReference type="ARBA" id="ARBA00022730"/>
    </source>
</evidence>
<dbReference type="CDD" id="cd00495">
    <property type="entry name" value="Ribosomal_L25_TL5_CTC"/>
    <property type="match status" value="1"/>
</dbReference>
<dbReference type="NCBIfam" id="TIGR00731">
    <property type="entry name" value="bL25_bact_ctc"/>
    <property type="match status" value="1"/>
</dbReference>
<evidence type="ECO:0000313" key="7">
    <source>
        <dbReference type="EMBL" id="KKK83960.1"/>
    </source>
</evidence>
<evidence type="ECO:0000256" key="4">
    <source>
        <dbReference type="ARBA" id="ARBA00023274"/>
    </source>
</evidence>
<dbReference type="InterPro" id="IPR020930">
    <property type="entry name" value="Ribosomal_uL5_bac-type"/>
</dbReference>
<dbReference type="SUPFAM" id="SSF50715">
    <property type="entry name" value="Ribosomal protein L25-like"/>
    <property type="match status" value="1"/>
</dbReference>
<evidence type="ECO:0000256" key="2">
    <source>
        <dbReference type="ARBA" id="ARBA00022884"/>
    </source>
</evidence>
<proteinExistence type="predicted"/>
<keyword evidence="1" id="KW-0699">rRNA-binding</keyword>
<feature type="domain" description="Large ribosomal subunit protein bL25 L25" evidence="5">
    <location>
        <begin position="9"/>
        <end position="95"/>
    </location>
</feature>
<keyword evidence="2" id="KW-0694">RNA-binding</keyword>
<dbReference type="AlphaFoldDB" id="A0A0F8ZDF8"/>
<dbReference type="InterPro" id="IPR037121">
    <property type="entry name" value="Ribosomal_bL25_C"/>
</dbReference>
<dbReference type="EMBL" id="LAZR01051987">
    <property type="protein sequence ID" value="KKK83960.1"/>
    <property type="molecule type" value="Genomic_DNA"/>
</dbReference>
<evidence type="ECO:0000256" key="3">
    <source>
        <dbReference type="ARBA" id="ARBA00022980"/>
    </source>
</evidence>
<evidence type="ECO:0000259" key="5">
    <source>
        <dbReference type="Pfam" id="PF01386"/>
    </source>
</evidence>
<accession>A0A0F8ZDF8</accession>
<dbReference type="InterPro" id="IPR001021">
    <property type="entry name" value="Ribosomal_bL25_long"/>
</dbReference>
<dbReference type="Pfam" id="PF14693">
    <property type="entry name" value="Ribosomal_TL5_C"/>
    <property type="match status" value="1"/>
</dbReference>
<dbReference type="InterPro" id="IPR020056">
    <property type="entry name" value="Rbsml_bL25/Gln-tRNA_synth_N"/>
</dbReference>
<reference evidence="7" key="1">
    <citation type="journal article" date="2015" name="Nature">
        <title>Complex archaea that bridge the gap between prokaryotes and eukaryotes.</title>
        <authorList>
            <person name="Spang A."/>
            <person name="Saw J.H."/>
            <person name="Jorgensen S.L."/>
            <person name="Zaremba-Niedzwiedzka K."/>
            <person name="Martijn J."/>
            <person name="Lind A.E."/>
            <person name="van Eijk R."/>
            <person name="Schleper C."/>
            <person name="Guy L."/>
            <person name="Ettema T.J."/>
        </authorList>
    </citation>
    <scope>NUCLEOTIDE SEQUENCE</scope>
</reference>
<dbReference type="GO" id="GO:0008097">
    <property type="term" value="F:5S rRNA binding"/>
    <property type="evidence" value="ECO:0007669"/>
    <property type="project" value="InterPro"/>
</dbReference>
<dbReference type="InterPro" id="IPR020057">
    <property type="entry name" value="Ribosomal_bL25_b-dom"/>
</dbReference>
<dbReference type="Gene3D" id="2.40.240.10">
    <property type="entry name" value="Ribosomal Protein L25, Chain P"/>
    <property type="match status" value="1"/>
</dbReference>